<gene>
    <name evidence="1" type="ORF">EZ437_08030</name>
</gene>
<reference evidence="1 2" key="1">
    <citation type="submission" date="2019-02" db="EMBL/GenBank/DDBJ databases">
        <title>Pedobacter sp. RP-1-14 sp. nov., isolated from Arctic soil.</title>
        <authorList>
            <person name="Dahal R.H."/>
        </authorList>
    </citation>
    <scope>NUCLEOTIDE SEQUENCE [LARGE SCALE GENOMIC DNA]</scope>
    <source>
        <strain evidence="1 2">RP-1-14</strain>
    </source>
</reference>
<accession>A0A4R0NXT2</accession>
<dbReference type="Pfam" id="PF08837">
    <property type="entry name" value="DUF1810"/>
    <property type="match status" value="1"/>
</dbReference>
<evidence type="ECO:0000313" key="2">
    <source>
        <dbReference type="Proteomes" id="UP000293347"/>
    </source>
</evidence>
<sequence length="38" mass="4362">MWYILPQIQGLGFSESARCYGIKDQKTQRILGLQAYGQ</sequence>
<organism evidence="1 2">
    <name type="scientific">Pedobacter psychroterrae</name>
    <dbReference type="NCBI Taxonomy" id="2530453"/>
    <lineage>
        <taxon>Bacteria</taxon>
        <taxon>Pseudomonadati</taxon>
        <taxon>Bacteroidota</taxon>
        <taxon>Sphingobacteriia</taxon>
        <taxon>Sphingobacteriales</taxon>
        <taxon>Sphingobacteriaceae</taxon>
        <taxon>Pedobacter</taxon>
    </lineage>
</organism>
<name>A0A4R0NXT2_9SPHI</name>
<dbReference type="EMBL" id="SJSL01000001">
    <property type="protein sequence ID" value="TCD03884.1"/>
    <property type="molecule type" value="Genomic_DNA"/>
</dbReference>
<protein>
    <submittedName>
        <fullName evidence="1">DUF1810 family protein</fullName>
    </submittedName>
</protein>
<dbReference type="RefSeq" id="WP_131594919.1">
    <property type="nucleotide sequence ID" value="NZ_SJSL01000001.1"/>
</dbReference>
<dbReference type="InterPro" id="IPR014937">
    <property type="entry name" value="DUF1810"/>
</dbReference>
<dbReference type="Proteomes" id="UP000293347">
    <property type="component" value="Unassembled WGS sequence"/>
</dbReference>
<comment type="caution">
    <text evidence="1">The sequence shown here is derived from an EMBL/GenBank/DDBJ whole genome shotgun (WGS) entry which is preliminary data.</text>
</comment>
<dbReference type="SUPFAM" id="SSF140736">
    <property type="entry name" value="Rv1873-like"/>
    <property type="match status" value="1"/>
</dbReference>
<evidence type="ECO:0000313" key="1">
    <source>
        <dbReference type="EMBL" id="TCD03884.1"/>
    </source>
</evidence>
<keyword evidence="2" id="KW-1185">Reference proteome</keyword>
<dbReference type="AlphaFoldDB" id="A0A4R0NXT2"/>
<proteinExistence type="predicted"/>
<dbReference type="OrthoDB" id="9801870at2"/>
<dbReference type="InterPro" id="IPR036287">
    <property type="entry name" value="Rv1873-like_sf"/>
</dbReference>